<accession>A0A098THI0</accession>
<dbReference type="InterPro" id="IPR002636">
    <property type="entry name" value="DUF29"/>
</dbReference>
<evidence type="ECO:0008006" key="3">
    <source>
        <dbReference type="Google" id="ProtNLM"/>
    </source>
</evidence>
<dbReference type="STRING" id="1497020.DO97_17900"/>
<reference evidence="1 2" key="1">
    <citation type="journal article" date="2014" name="Mol. Ecol.">
        <title>Evolution of Synechococcus.</title>
        <authorList>
            <person name="Dvorak P."/>
            <person name="Casamatta D."/>
            <person name="Hasler P."/>
            <person name="Poulickova A."/>
            <person name="Ondrej V."/>
            <person name="Sanges R."/>
        </authorList>
    </citation>
    <scope>NUCLEOTIDE SEQUENCE [LARGE SCALE GENOMIC DNA]</scope>
    <source>
        <strain evidence="1 2">CAUP A 1101</strain>
    </source>
</reference>
<organism evidence="1 2">
    <name type="scientific">Neosynechococcus sphagnicola sy1</name>
    <dbReference type="NCBI Taxonomy" id="1497020"/>
    <lineage>
        <taxon>Bacteria</taxon>
        <taxon>Bacillati</taxon>
        <taxon>Cyanobacteriota</taxon>
        <taxon>Cyanophyceae</taxon>
        <taxon>Neosynechococcales</taxon>
        <taxon>Neosynechococcaceae</taxon>
        <taxon>Neosynechococcus</taxon>
    </lineage>
</organism>
<name>A0A098THI0_9CYAN</name>
<dbReference type="Pfam" id="PF01724">
    <property type="entry name" value="DUF29"/>
    <property type="match status" value="1"/>
</dbReference>
<dbReference type="EMBL" id="JJML01000067">
    <property type="protein sequence ID" value="KGF71539.1"/>
    <property type="molecule type" value="Genomic_DNA"/>
</dbReference>
<proteinExistence type="predicted"/>
<dbReference type="Gene3D" id="1.20.1220.20">
    <property type="entry name" value="Uncharcterised protein PF01724"/>
    <property type="match status" value="1"/>
</dbReference>
<evidence type="ECO:0000313" key="2">
    <source>
        <dbReference type="Proteomes" id="UP000030170"/>
    </source>
</evidence>
<comment type="caution">
    <text evidence="1">The sequence shown here is derived from an EMBL/GenBank/DDBJ whole genome shotgun (WGS) entry which is preliminary data.</text>
</comment>
<dbReference type="PANTHER" id="PTHR34235">
    <property type="entry name" value="SLR1203 PROTEIN-RELATED"/>
    <property type="match status" value="1"/>
</dbReference>
<dbReference type="Proteomes" id="UP000030170">
    <property type="component" value="Unassembled WGS sequence"/>
</dbReference>
<evidence type="ECO:0000313" key="1">
    <source>
        <dbReference type="EMBL" id="KGF71539.1"/>
    </source>
</evidence>
<keyword evidence="2" id="KW-1185">Reference proteome</keyword>
<dbReference type="AlphaFoldDB" id="A0A098THI0"/>
<protein>
    <recommendedName>
        <fullName evidence="3">DUF29 domain-containing protein</fullName>
    </recommendedName>
</protein>
<sequence length="159" mass="18191">MLAHNCHSKTSLYHSDFYEWLTTTAEQLQRGKFHELDIENLVEELATLGRSEKPAVLSNLEILLVHLLQWQYQPGFRSNSWAGTIREHRKRLLRLLEDSPSLKVYLQNIFASAYLDAREQAAIETGLPLTTFPERAAFEVDQVLSGSEIELPNDLGLEP</sequence>
<gene>
    <name evidence="1" type="ORF">DO97_17900</name>
</gene>
<dbReference type="OrthoDB" id="5769308at2"/>